<dbReference type="InterPro" id="IPR031621">
    <property type="entry name" value="HisKA_7TM"/>
</dbReference>
<dbReference type="SUPFAM" id="SSF47384">
    <property type="entry name" value="Homodimeric domain of signal transducing histidine kinase"/>
    <property type="match status" value="1"/>
</dbReference>
<dbReference type="GO" id="GO:0006355">
    <property type="term" value="P:regulation of DNA-templated transcription"/>
    <property type="evidence" value="ECO:0007669"/>
    <property type="project" value="InterPro"/>
</dbReference>
<feature type="domain" description="PAS" evidence="8">
    <location>
        <begin position="253"/>
        <end position="292"/>
    </location>
</feature>
<feature type="transmembrane region" description="Helical" evidence="6">
    <location>
        <begin position="20"/>
        <end position="38"/>
    </location>
</feature>
<dbReference type="InterPro" id="IPR036097">
    <property type="entry name" value="HisK_dim/P_sf"/>
</dbReference>
<evidence type="ECO:0000256" key="3">
    <source>
        <dbReference type="ARBA" id="ARBA00022679"/>
    </source>
</evidence>
<dbReference type="InterPro" id="IPR050736">
    <property type="entry name" value="Sensor_HK_Regulatory"/>
</dbReference>
<dbReference type="InterPro" id="IPR000014">
    <property type="entry name" value="PAS"/>
</dbReference>
<protein>
    <recommendedName>
        <fullName evidence="2">histidine kinase</fullName>
        <ecNumber evidence="2">2.7.13.3</ecNumber>
    </recommendedName>
</protein>
<dbReference type="NCBIfam" id="TIGR00229">
    <property type="entry name" value="sensory_box"/>
    <property type="match status" value="1"/>
</dbReference>
<evidence type="ECO:0000256" key="2">
    <source>
        <dbReference type="ARBA" id="ARBA00012438"/>
    </source>
</evidence>
<keyword evidence="6" id="KW-1133">Transmembrane helix</keyword>
<dbReference type="Pfam" id="PF00989">
    <property type="entry name" value="PAS"/>
    <property type="match status" value="1"/>
</dbReference>
<comment type="caution">
    <text evidence="10">The sequence shown here is derived from an EMBL/GenBank/DDBJ whole genome shotgun (WGS) entry which is preliminary data.</text>
</comment>
<accession>A0AAJ4R929</accession>
<dbReference type="InterPro" id="IPR013767">
    <property type="entry name" value="PAS_fold"/>
</dbReference>
<sequence length="579" mass="62454">MRLFDNVVSLFDPAALSHPYVPAAVLAFVVGLLAIGFVGRLERTSQTRSYLLYAIVHTIGTGAVFGEMVVAVPALKQLFGLTTYVFSTCLGSVALLYFAMVYCDRTDLLARRSVQAVLAGTPLVLLSAALVNQSVHVIAGPSRLVASGPLEVYGAATRPGGYLLGLYVVALSVYSMWPLVDYYRGQSGTLLRQGRILVAGFVPALALMGVGIFDLHPFPHIPIETWGFSAGVPFVLWGLFGYGVFGTVPVAHRRVVEGLDDGVAVTDPDGVVLDVNERLSRLLGVDPDDAVGDPATAVFEETPLAHAPPVAGRPDEDVRVEVDGETRRFHVSQSSLTDGRDIRVGTATVYSDVTERRQRERELERQNERLDQFADNLAHDLRTPLATARMYASELECKHDDPDAAQVATSLDRMDTMIENMLTQAREGATVTDPEPVALADIARDAWDRLDTEQAHLEVQGERTVDGDPSRLRRLFENAYRNAIEHAGPDTSVTVEVTEEGFTVADDGPGIPESERARVFDSGYTTRPANTGFGLSIIAALARAHDWRAAVGESDAGGVAVRIITDAQATLEEGAVVAD</sequence>
<dbReference type="SMART" id="SM00091">
    <property type="entry name" value="PAS"/>
    <property type="match status" value="1"/>
</dbReference>
<dbReference type="Pfam" id="PF02518">
    <property type="entry name" value="HATPase_c"/>
    <property type="match status" value="1"/>
</dbReference>
<evidence type="ECO:0000256" key="4">
    <source>
        <dbReference type="ARBA" id="ARBA00022777"/>
    </source>
</evidence>
<dbReference type="SMART" id="SM00387">
    <property type="entry name" value="HATPase_c"/>
    <property type="match status" value="1"/>
</dbReference>
<feature type="transmembrane region" description="Helical" evidence="6">
    <location>
        <begin position="225"/>
        <end position="245"/>
    </location>
</feature>
<dbReference type="PROSITE" id="PS50109">
    <property type="entry name" value="HIS_KIN"/>
    <property type="match status" value="1"/>
</dbReference>
<dbReference type="InterPro" id="IPR000700">
    <property type="entry name" value="PAS-assoc_C"/>
</dbReference>
<dbReference type="Gene3D" id="3.30.450.20">
    <property type="entry name" value="PAS domain"/>
    <property type="match status" value="1"/>
</dbReference>
<feature type="domain" description="Histidine kinase" evidence="7">
    <location>
        <begin position="376"/>
        <end position="569"/>
    </location>
</feature>
<dbReference type="SUPFAM" id="SSF55785">
    <property type="entry name" value="PYP-like sensor domain (PAS domain)"/>
    <property type="match status" value="1"/>
</dbReference>
<dbReference type="Pfam" id="PF00512">
    <property type="entry name" value="HisKA"/>
    <property type="match status" value="1"/>
</dbReference>
<dbReference type="EMBL" id="RJJC01000001">
    <property type="protein sequence ID" value="RNJ26594.1"/>
    <property type="molecule type" value="Genomic_DNA"/>
</dbReference>
<dbReference type="PROSITE" id="PS50113">
    <property type="entry name" value="PAC"/>
    <property type="match status" value="1"/>
</dbReference>
<keyword evidence="6" id="KW-0472">Membrane</keyword>
<evidence type="ECO:0000259" key="7">
    <source>
        <dbReference type="PROSITE" id="PS50109"/>
    </source>
</evidence>
<dbReference type="PANTHER" id="PTHR43711:SF1">
    <property type="entry name" value="HISTIDINE KINASE 1"/>
    <property type="match status" value="1"/>
</dbReference>
<keyword evidence="6" id="KW-0812">Transmembrane</keyword>
<evidence type="ECO:0000256" key="1">
    <source>
        <dbReference type="ARBA" id="ARBA00000085"/>
    </source>
</evidence>
<dbReference type="CDD" id="cd00075">
    <property type="entry name" value="HATPase"/>
    <property type="match status" value="1"/>
</dbReference>
<dbReference type="SMART" id="SM00388">
    <property type="entry name" value="HisKA"/>
    <property type="match status" value="1"/>
</dbReference>
<dbReference type="Gene3D" id="3.30.565.10">
    <property type="entry name" value="Histidine kinase-like ATPase, C-terminal domain"/>
    <property type="match status" value="1"/>
</dbReference>
<evidence type="ECO:0000259" key="9">
    <source>
        <dbReference type="PROSITE" id="PS50113"/>
    </source>
</evidence>
<dbReference type="SUPFAM" id="SSF55874">
    <property type="entry name" value="ATPase domain of HSP90 chaperone/DNA topoisomerase II/histidine kinase"/>
    <property type="match status" value="1"/>
</dbReference>
<evidence type="ECO:0000313" key="11">
    <source>
        <dbReference type="Proteomes" id="UP000270581"/>
    </source>
</evidence>
<reference evidence="10 11" key="1">
    <citation type="submission" date="2018-11" db="EMBL/GenBank/DDBJ databases">
        <title>Genome sequences of Natronomonas sp. CBA1133.</title>
        <authorList>
            <person name="Roh S.W."/>
            <person name="Cha I.-T."/>
        </authorList>
    </citation>
    <scope>NUCLEOTIDE SEQUENCE [LARGE SCALE GENOMIC DNA]</scope>
    <source>
        <strain evidence="10 11">CBA1133</strain>
    </source>
</reference>
<dbReference type="Gene3D" id="1.10.287.130">
    <property type="match status" value="1"/>
</dbReference>
<dbReference type="InterPro" id="IPR036890">
    <property type="entry name" value="HATPase_C_sf"/>
</dbReference>
<keyword evidence="5" id="KW-0902">Two-component regulatory system</keyword>
<keyword evidence="3" id="KW-0808">Transferase</keyword>
<dbReference type="Pfam" id="PF16927">
    <property type="entry name" value="HisKA_7TM"/>
    <property type="match status" value="1"/>
</dbReference>
<evidence type="ECO:0000256" key="6">
    <source>
        <dbReference type="SAM" id="Phobius"/>
    </source>
</evidence>
<dbReference type="InterPro" id="IPR003594">
    <property type="entry name" value="HATPase_dom"/>
</dbReference>
<feature type="domain" description="PAC" evidence="9">
    <location>
        <begin position="313"/>
        <end position="365"/>
    </location>
</feature>
<evidence type="ECO:0000256" key="5">
    <source>
        <dbReference type="ARBA" id="ARBA00023012"/>
    </source>
</evidence>
<gene>
    <name evidence="10" type="ORF">Nmn1133_07840</name>
</gene>
<dbReference type="PANTHER" id="PTHR43711">
    <property type="entry name" value="TWO-COMPONENT HISTIDINE KINASE"/>
    <property type="match status" value="1"/>
</dbReference>
<comment type="catalytic activity">
    <reaction evidence="1">
        <text>ATP + protein L-histidine = ADP + protein N-phospho-L-histidine.</text>
        <dbReference type="EC" id="2.7.13.3"/>
    </reaction>
</comment>
<dbReference type="Proteomes" id="UP000270581">
    <property type="component" value="Unassembled WGS sequence"/>
</dbReference>
<proteinExistence type="predicted"/>
<organism evidence="10 11">
    <name type="scientific">Halosegnis longus</name>
    <dbReference type="NCBI Taxonomy" id="2216012"/>
    <lineage>
        <taxon>Archaea</taxon>
        <taxon>Methanobacteriati</taxon>
        <taxon>Methanobacteriota</taxon>
        <taxon>Stenosarchaea group</taxon>
        <taxon>Halobacteria</taxon>
        <taxon>Halobacteriales</taxon>
        <taxon>Natronomonadaceae</taxon>
        <taxon>Halosegnis</taxon>
    </lineage>
</organism>
<feature type="transmembrane region" description="Helical" evidence="6">
    <location>
        <begin position="159"/>
        <end position="183"/>
    </location>
</feature>
<feature type="transmembrane region" description="Helical" evidence="6">
    <location>
        <begin position="195"/>
        <end position="213"/>
    </location>
</feature>
<dbReference type="InterPro" id="IPR005467">
    <property type="entry name" value="His_kinase_dom"/>
</dbReference>
<dbReference type="GO" id="GO:0000155">
    <property type="term" value="F:phosphorelay sensor kinase activity"/>
    <property type="evidence" value="ECO:0007669"/>
    <property type="project" value="InterPro"/>
</dbReference>
<dbReference type="PROSITE" id="PS50112">
    <property type="entry name" value="PAS"/>
    <property type="match status" value="1"/>
</dbReference>
<feature type="transmembrane region" description="Helical" evidence="6">
    <location>
        <begin position="81"/>
        <end position="102"/>
    </location>
</feature>
<evidence type="ECO:0000313" key="10">
    <source>
        <dbReference type="EMBL" id="RNJ26594.1"/>
    </source>
</evidence>
<feature type="transmembrane region" description="Helical" evidence="6">
    <location>
        <begin position="114"/>
        <end position="139"/>
    </location>
</feature>
<evidence type="ECO:0000259" key="8">
    <source>
        <dbReference type="PROSITE" id="PS50112"/>
    </source>
</evidence>
<dbReference type="InterPro" id="IPR035965">
    <property type="entry name" value="PAS-like_dom_sf"/>
</dbReference>
<dbReference type="CDD" id="cd00130">
    <property type="entry name" value="PAS"/>
    <property type="match status" value="1"/>
</dbReference>
<keyword evidence="11" id="KW-1185">Reference proteome</keyword>
<feature type="transmembrane region" description="Helical" evidence="6">
    <location>
        <begin position="50"/>
        <end position="75"/>
    </location>
</feature>
<keyword evidence="4" id="KW-0418">Kinase</keyword>
<dbReference type="AlphaFoldDB" id="A0AAJ4R929"/>
<dbReference type="CDD" id="cd00082">
    <property type="entry name" value="HisKA"/>
    <property type="match status" value="1"/>
</dbReference>
<dbReference type="InterPro" id="IPR003661">
    <property type="entry name" value="HisK_dim/P_dom"/>
</dbReference>
<dbReference type="EC" id="2.7.13.3" evidence="2"/>
<name>A0AAJ4R929_9EURY</name>